<dbReference type="GO" id="GO:0005506">
    <property type="term" value="F:iron ion binding"/>
    <property type="evidence" value="ECO:0007669"/>
    <property type="project" value="InterPro"/>
</dbReference>
<proteinExistence type="inferred from homology"/>
<dbReference type="GO" id="GO:0020037">
    <property type="term" value="F:heme binding"/>
    <property type="evidence" value="ECO:0007669"/>
    <property type="project" value="InterPro"/>
</dbReference>
<sequence>MGFRGNPYRFVAGDYKEIAAEAKEALARPIPLLSDHDIAPRVIPSVHRTLAEYGPKSFLWFGPKPGAIVADPEMIREILSKTSSFHKMSVPYGEMLAKGLAAAEDEDWARLRALINPAFHLDKLKAN</sequence>
<evidence type="ECO:0000256" key="3">
    <source>
        <dbReference type="ARBA" id="ARBA00022617"/>
    </source>
</evidence>
<comment type="caution">
    <text evidence="11">The sequence shown here is derived from an EMBL/GenBank/DDBJ whole genome shotgun (WGS) entry which is preliminary data.</text>
</comment>
<keyword evidence="10" id="KW-0472">Membrane</keyword>
<dbReference type="Pfam" id="PF00067">
    <property type="entry name" value="p450"/>
    <property type="match status" value="1"/>
</dbReference>
<dbReference type="InterPro" id="IPR036396">
    <property type="entry name" value="Cyt_P450_sf"/>
</dbReference>
<keyword evidence="4" id="KW-0812">Transmembrane</keyword>
<accession>S8DK99</accession>
<dbReference type="GO" id="GO:0004497">
    <property type="term" value="F:monooxygenase activity"/>
    <property type="evidence" value="ECO:0007669"/>
    <property type="project" value="UniProtKB-KW"/>
</dbReference>
<comment type="similarity">
    <text evidence="2">Belongs to the cytochrome P450 family.</text>
</comment>
<evidence type="ECO:0000313" key="11">
    <source>
        <dbReference type="EMBL" id="EPS59897.1"/>
    </source>
</evidence>
<evidence type="ECO:0000256" key="10">
    <source>
        <dbReference type="ARBA" id="ARBA00023136"/>
    </source>
</evidence>
<dbReference type="SUPFAM" id="SSF48264">
    <property type="entry name" value="Cytochrome P450"/>
    <property type="match status" value="1"/>
</dbReference>
<evidence type="ECO:0008006" key="13">
    <source>
        <dbReference type="Google" id="ProtNLM"/>
    </source>
</evidence>
<protein>
    <recommendedName>
        <fullName evidence="13">Cytochrome P450</fullName>
    </recommendedName>
</protein>
<gene>
    <name evidence="11" type="ORF">M569_14911</name>
</gene>
<dbReference type="PANTHER" id="PTHR24282">
    <property type="entry name" value="CYTOCHROME P450 FAMILY MEMBER"/>
    <property type="match status" value="1"/>
</dbReference>
<dbReference type="AlphaFoldDB" id="S8DK99"/>
<keyword evidence="5" id="KW-0479">Metal-binding</keyword>
<dbReference type="Gene3D" id="1.10.630.10">
    <property type="entry name" value="Cytochrome P450"/>
    <property type="match status" value="1"/>
</dbReference>
<dbReference type="PANTHER" id="PTHR24282:SF255">
    <property type="entry name" value="CYTOCHROME P450 72A11-RELATED"/>
    <property type="match status" value="1"/>
</dbReference>
<dbReference type="InterPro" id="IPR001128">
    <property type="entry name" value="Cyt_P450"/>
</dbReference>
<dbReference type="OrthoDB" id="909405at2759"/>
<reference evidence="11 12" key="1">
    <citation type="journal article" date="2013" name="BMC Genomics">
        <title>The miniature genome of a carnivorous plant Genlisea aurea contains a low number of genes and short non-coding sequences.</title>
        <authorList>
            <person name="Leushkin E.V."/>
            <person name="Sutormin R.A."/>
            <person name="Nabieva E.R."/>
            <person name="Penin A.A."/>
            <person name="Kondrashov A.S."/>
            <person name="Logacheva M.D."/>
        </authorList>
    </citation>
    <scope>NUCLEOTIDE SEQUENCE [LARGE SCALE GENOMIC DNA]</scope>
</reference>
<dbReference type="GO" id="GO:0016705">
    <property type="term" value="F:oxidoreductase activity, acting on paired donors, with incorporation or reduction of molecular oxygen"/>
    <property type="evidence" value="ECO:0007669"/>
    <property type="project" value="InterPro"/>
</dbReference>
<evidence type="ECO:0000256" key="6">
    <source>
        <dbReference type="ARBA" id="ARBA00022989"/>
    </source>
</evidence>
<keyword evidence="7" id="KW-0560">Oxidoreductase</keyword>
<name>S8DK99_9LAMI</name>
<dbReference type="InterPro" id="IPR050665">
    <property type="entry name" value="Cytochrome_P450_Monooxygen"/>
</dbReference>
<evidence type="ECO:0000256" key="9">
    <source>
        <dbReference type="ARBA" id="ARBA00023033"/>
    </source>
</evidence>
<evidence type="ECO:0000256" key="8">
    <source>
        <dbReference type="ARBA" id="ARBA00023004"/>
    </source>
</evidence>
<evidence type="ECO:0000313" key="12">
    <source>
        <dbReference type="Proteomes" id="UP000015453"/>
    </source>
</evidence>
<keyword evidence="9" id="KW-0503">Monooxygenase</keyword>
<keyword evidence="12" id="KW-1185">Reference proteome</keyword>
<comment type="subcellular location">
    <subcellularLocation>
        <location evidence="1">Membrane</location>
    </subcellularLocation>
</comment>
<evidence type="ECO:0000256" key="2">
    <source>
        <dbReference type="ARBA" id="ARBA00010617"/>
    </source>
</evidence>
<evidence type="ECO:0000256" key="1">
    <source>
        <dbReference type="ARBA" id="ARBA00004370"/>
    </source>
</evidence>
<evidence type="ECO:0000256" key="4">
    <source>
        <dbReference type="ARBA" id="ARBA00022692"/>
    </source>
</evidence>
<organism evidence="11 12">
    <name type="scientific">Genlisea aurea</name>
    <dbReference type="NCBI Taxonomy" id="192259"/>
    <lineage>
        <taxon>Eukaryota</taxon>
        <taxon>Viridiplantae</taxon>
        <taxon>Streptophyta</taxon>
        <taxon>Embryophyta</taxon>
        <taxon>Tracheophyta</taxon>
        <taxon>Spermatophyta</taxon>
        <taxon>Magnoliopsida</taxon>
        <taxon>eudicotyledons</taxon>
        <taxon>Gunneridae</taxon>
        <taxon>Pentapetalae</taxon>
        <taxon>asterids</taxon>
        <taxon>lamiids</taxon>
        <taxon>Lamiales</taxon>
        <taxon>Lentibulariaceae</taxon>
        <taxon>Genlisea</taxon>
    </lineage>
</organism>
<keyword evidence="6" id="KW-1133">Transmembrane helix</keyword>
<keyword evidence="8" id="KW-0408">Iron</keyword>
<dbReference type="GO" id="GO:0016020">
    <property type="term" value="C:membrane"/>
    <property type="evidence" value="ECO:0007669"/>
    <property type="project" value="UniProtKB-SubCell"/>
</dbReference>
<keyword evidence="3" id="KW-0349">Heme</keyword>
<evidence type="ECO:0000256" key="7">
    <source>
        <dbReference type="ARBA" id="ARBA00023002"/>
    </source>
</evidence>
<dbReference type="EMBL" id="AUSU01007990">
    <property type="protein sequence ID" value="EPS59897.1"/>
    <property type="molecule type" value="Genomic_DNA"/>
</dbReference>
<evidence type="ECO:0000256" key="5">
    <source>
        <dbReference type="ARBA" id="ARBA00022723"/>
    </source>
</evidence>
<dbReference type="Proteomes" id="UP000015453">
    <property type="component" value="Unassembled WGS sequence"/>
</dbReference>